<keyword evidence="3" id="KW-1185">Reference proteome</keyword>
<evidence type="ECO:0000256" key="1">
    <source>
        <dbReference type="SAM" id="MobiDB-lite"/>
    </source>
</evidence>
<comment type="caution">
    <text evidence="2">The sequence shown here is derived from an EMBL/GenBank/DDBJ whole genome shotgun (WGS) entry which is preliminary data.</text>
</comment>
<sequence>MSDRSQPISTLDHDGVVPPELTRNLPVKGQSAMEDGSASVQSTAHTAKLGFTNNFPVTLDWVELMHRYGSETPEIHRWHGVAPKVSTTPDPEPHYWAGLCGLARADYECDLKDEDDVNNGGPIHASITGYTFNPNLRSGSSGASIVHYPVNPVAAVPRRHHIPDRPLGVQQRHLHAPRVGSKNTRYLANNLWARRVTLLEGLQVIASFPNFVIALVIKDRLSPAMRAKVKDKFQAAGLDSLIYKKTLGTPWPRLKDMFNRCRLVVFNSAPTADFMLQWDHLAENHYGDRSLEPSTWVQKRRESRDIGGTQMPLLLAMNHFPDLPVLLGIPWQNFNRINGRVLLKSHIDDFEKVKGGLVLNFVNADFIDWREPELGCLWAVRYCHFKLHGRPPPPP</sequence>
<evidence type="ECO:0000313" key="2">
    <source>
        <dbReference type="EMBL" id="KAK0732607.1"/>
    </source>
</evidence>
<dbReference type="Pfam" id="PF26178">
    <property type="entry name" value="PI-PLC_cat"/>
    <property type="match status" value="1"/>
</dbReference>
<name>A0AA40EBX0_9PEZI</name>
<organism evidence="2 3">
    <name type="scientific">Apiosordaria backusii</name>
    <dbReference type="NCBI Taxonomy" id="314023"/>
    <lineage>
        <taxon>Eukaryota</taxon>
        <taxon>Fungi</taxon>
        <taxon>Dikarya</taxon>
        <taxon>Ascomycota</taxon>
        <taxon>Pezizomycotina</taxon>
        <taxon>Sordariomycetes</taxon>
        <taxon>Sordariomycetidae</taxon>
        <taxon>Sordariales</taxon>
        <taxon>Lasiosphaeriaceae</taxon>
        <taxon>Apiosordaria</taxon>
    </lineage>
</organism>
<dbReference type="AlphaFoldDB" id="A0AA40EBX0"/>
<protein>
    <submittedName>
        <fullName evidence="2">Uncharacterized protein</fullName>
    </submittedName>
</protein>
<accession>A0AA40EBX0</accession>
<gene>
    <name evidence="2" type="ORF">B0T21DRAFT_443735</name>
</gene>
<proteinExistence type="predicted"/>
<reference evidence="2" key="1">
    <citation type="submission" date="2023-06" db="EMBL/GenBank/DDBJ databases">
        <title>Genome-scale phylogeny and comparative genomics of the fungal order Sordariales.</title>
        <authorList>
            <consortium name="Lawrence Berkeley National Laboratory"/>
            <person name="Hensen N."/>
            <person name="Bonometti L."/>
            <person name="Westerberg I."/>
            <person name="Brannstrom I.O."/>
            <person name="Guillou S."/>
            <person name="Cros-Aarteil S."/>
            <person name="Calhoun S."/>
            <person name="Haridas S."/>
            <person name="Kuo A."/>
            <person name="Mondo S."/>
            <person name="Pangilinan J."/>
            <person name="Riley R."/>
            <person name="Labutti K."/>
            <person name="Andreopoulos B."/>
            <person name="Lipzen A."/>
            <person name="Chen C."/>
            <person name="Yanf M."/>
            <person name="Daum C."/>
            <person name="Ng V."/>
            <person name="Clum A."/>
            <person name="Steindorff A."/>
            <person name="Ohm R."/>
            <person name="Martin F."/>
            <person name="Silar P."/>
            <person name="Natvig D."/>
            <person name="Lalanne C."/>
            <person name="Gautier V."/>
            <person name="Ament-Velasquez S.L."/>
            <person name="Kruys A."/>
            <person name="Hutchinson M.I."/>
            <person name="Powell A.J."/>
            <person name="Barry K."/>
            <person name="Miller A.N."/>
            <person name="Grigoriev I.V."/>
            <person name="Debuchy R."/>
            <person name="Gladieux P."/>
            <person name="Thoren M.H."/>
            <person name="Johannesson H."/>
        </authorList>
    </citation>
    <scope>NUCLEOTIDE SEQUENCE</scope>
    <source>
        <strain evidence="2">CBS 540.89</strain>
    </source>
</reference>
<evidence type="ECO:0000313" key="3">
    <source>
        <dbReference type="Proteomes" id="UP001172159"/>
    </source>
</evidence>
<dbReference type="Proteomes" id="UP001172159">
    <property type="component" value="Unassembled WGS sequence"/>
</dbReference>
<feature type="region of interest" description="Disordered" evidence="1">
    <location>
        <begin position="1"/>
        <end position="21"/>
    </location>
</feature>
<dbReference type="EMBL" id="JAUKTV010000008">
    <property type="protein sequence ID" value="KAK0732607.1"/>
    <property type="molecule type" value="Genomic_DNA"/>
</dbReference>